<dbReference type="PANTHER" id="PTHR33406:SF13">
    <property type="entry name" value="MEMBRANE PROTEIN YDFJ"/>
    <property type="match status" value="1"/>
</dbReference>
<feature type="transmembrane region" description="Helical" evidence="7">
    <location>
        <begin position="237"/>
        <end position="255"/>
    </location>
</feature>
<dbReference type="GO" id="GO:0022857">
    <property type="term" value="F:transmembrane transporter activity"/>
    <property type="evidence" value="ECO:0007669"/>
    <property type="project" value="InterPro"/>
</dbReference>
<dbReference type="Gene3D" id="1.20.1640.10">
    <property type="entry name" value="Multidrug efflux transporter AcrB transmembrane domain"/>
    <property type="match status" value="2"/>
</dbReference>
<feature type="transmembrane region" description="Helical" evidence="7">
    <location>
        <begin position="367"/>
        <end position="391"/>
    </location>
</feature>
<evidence type="ECO:0000256" key="3">
    <source>
        <dbReference type="ARBA" id="ARBA00022692"/>
    </source>
</evidence>
<dbReference type="InterPro" id="IPR001036">
    <property type="entry name" value="Acrflvin-R"/>
</dbReference>
<dbReference type="InterPro" id="IPR000731">
    <property type="entry name" value="SSD"/>
</dbReference>
<feature type="transmembrane region" description="Helical" evidence="7">
    <location>
        <begin position="276"/>
        <end position="304"/>
    </location>
</feature>
<dbReference type="PRINTS" id="PR00702">
    <property type="entry name" value="ACRIFLAVINRP"/>
</dbReference>
<dbReference type="OrthoDB" id="7051771at2"/>
<reference evidence="9 10" key="1">
    <citation type="submission" date="2017-10" db="EMBL/GenBank/DDBJ databases">
        <title>Sequencing the genomes of 1000 actinobacteria strains.</title>
        <authorList>
            <person name="Klenk H.-P."/>
        </authorList>
    </citation>
    <scope>NUCLEOTIDE SEQUENCE [LARGE SCALE GENOMIC DNA]</scope>
    <source>
        <strain evidence="9 10">DSM 21801</strain>
    </source>
</reference>
<evidence type="ECO:0000256" key="6">
    <source>
        <dbReference type="SAM" id="MobiDB-lite"/>
    </source>
</evidence>
<evidence type="ECO:0000256" key="4">
    <source>
        <dbReference type="ARBA" id="ARBA00022989"/>
    </source>
</evidence>
<dbReference type="SUPFAM" id="SSF82866">
    <property type="entry name" value="Multidrug efflux transporter AcrB transmembrane domain"/>
    <property type="match status" value="2"/>
</dbReference>
<dbReference type="GO" id="GO:0005886">
    <property type="term" value="C:plasma membrane"/>
    <property type="evidence" value="ECO:0007669"/>
    <property type="project" value="UniProtKB-SubCell"/>
</dbReference>
<feature type="transmembrane region" description="Helical" evidence="7">
    <location>
        <begin position="310"/>
        <end position="335"/>
    </location>
</feature>
<feature type="transmembrane region" description="Helical" evidence="7">
    <location>
        <begin position="596"/>
        <end position="618"/>
    </location>
</feature>
<dbReference type="EMBL" id="PDJD01000001">
    <property type="protein sequence ID" value="PFG21015.1"/>
    <property type="molecule type" value="Genomic_DNA"/>
</dbReference>
<feature type="transmembrane region" description="Helical" evidence="7">
    <location>
        <begin position="639"/>
        <end position="663"/>
    </location>
</feature>
<keyword evidence="4 7" id="KW-1133">Transmembrane helix</keyword>
<keyword evidence="3 7" id="KW-0812">Transmembrane</keyword>
<evidence type="ECO:0000259" key="8">
    <source>
        <dbReference type="PROSITE" id="PS50156"/>
    </source>
</evidence>
<dbReference type="Proteomes" id="UP000224915">
    <property type="component" value="Unassembled WGS sequence"/>
</dbReference>
<evidence type="ECO:0000313" key="10">
    <source>
        <dbReference type="Proteomes" id="UP000224915"/>
    </source>
</evidence>
<comment type="caution">
    <text evidence="9">The sequence shown here is derived from an EMBL/GenBank/DDBJ whole genome shotgun (WGS) entry which is preliminary data.</text>
</comment>
<feature type="compositionally biased region" description="Low complexity" evidence="6">
    <location>
        <begin position="895"/>
        <end position="910"/>
    </location>
</feature>
<feature type="transmembrane region" description="Helical" evidence="7">
    <location>
        <begin position="675"/>
        <end position="700"/>
    </location>
</feature>
<evidence type="ECO:0000256" key="2">
    <source>
        <dbReference type="ARBA" id="ARBA00022475"/>
    </source>
</evidence>
<keyword evidence="10" id="KW-1185">Reference proteome</keyword>
<keyword evidence="2" id="KW-1003">Cell membrane</keyword>
<evidence type="ECO:0000256" key="5">
    <source>
        <dbReference type="ARBA" id="ARBA00023136"/>
    </source>
</evidence>
<dbReference type="InterPro" id="IPR004869">
    <property type="entry name" value="MMPL_dom"/>
</dbReference>
<protein>
    <submittedName>
        <fullName evidence="9">RND superfamily putative drug exporter</fullName>
    </submittedName>
</protein>
<feature type="transmembrane region" description="Helical" evidence="7">
    <location>
        <begin position="563"/>
        <end position="584"/>
    </location>
</feature>
<accession>A0A2A9D435</accession>
<comment type="subcellular location">
    <subcellularLocation>
        <location evidence="1">Cell membrane</location>
        <topology evidence="1">Multi-pass membrane protein</topology>
    </subcellularLocation>
</comment>
<feature type="transmembrane region" description="Helical" evidence="7">
    <location>
        <begin position="531"/>
        <end position="551"/>
    </location>
</feature>
<proteinExistence type="predicted"/>
<dbReference type="InterPro" id="IPR050545">
    <property type="entry name" value="Mycobact_MmpL"/>
</dbReference>
<evidence type="ECO:0000256" key="7">
    <source>
        <dbReference type="SAM" id="Phobius"/>
    </source>
</evidence>
<evidence type="ECO:0000313" key="9">
    <source>
        <dbReference type="EMBL" id="PFG21015.1"/>
    </source>
</evidence>
<keyword evidence="5 7" id="KW-0472">Membrane</keyword>
<feature type="domain" description="SSD" evidence="8">
    <location>
        <begin position="201"/>
        <end position="333"/>
    </location>
</feature>
<gene>
    <name evidence="9" type="ORF">ATL40_2634</name>
</gene>
<sequence length="919" mass="95546">MSSLLFALTRWVIHARRLVISLWLVAFVAISGGAVAINQGFDSAISIPGTESQDALESLSAVFPEIVGASAQVIVVAPEGTSVLDPSITEPVDQAVEDFQAVDHVVAVSEIDGDLLAADISDDEQAALLTIQLDQGEPSVTDETKDELRDVAEDLAAALPEGTQSEIGGSLFAVEIPGFTATEALGVIVAFFVLVLALGTVVAASLPLVNAILGVALTTVLMLGATSVASINTTTPLLSVMLGLAVGIDYALFIVSRHRDQLREGIDVHESIARAVATAGSAVIFAGLTVMIALVGLSVAGIPFLTTMGIAAAAGVGVAVLVSLTFLPALLAVVGPRLLSRRARRSLNQGTAGGEQSRKPAGFFAGWVRVVTAKPVLTLVTLVVAVGALALPAQNLKLALPGAGSLPQDNSARITYDLVSEHFGEGYNGMLLLTTPIVTSTDPVGLMEDLAEEISALPGVVDVPLATPNQDATVGVITVIPQDGPTTQETADLVHQLREDREVLNETYGVDLQVTGFTAAGIDVSEKLGAALLPFGVVVVGLSLILLAMVFRSVWVPITATLGYILSVAAAFGASTLVFEYGWFGGLLNVTDTGPIISFMPILLMGVLFGLAMDYEVFLVSRMREEYVHGKDARAAIHAGFRGSASVVTAAAIIMIAVFVAFVPHGDQNIKPIALGLAIGVAVDAFVVRMALIPAIMTLLGDRAWWIPRWLDRLLPTFDVEGEGLVRELDLAQWPDQGVVVAARNLRVTDAHSEVLPATSLEVPDGAAQVVTATSPRQVQAFLLSVAGRLKVTEGDVKVDGFLLPDRGARVRRLVAVLHAQDVAGPQAAAVALNAARRDGARVAVVDLTAAADLPRDLAALAEAAPSGLAVIAGALTSAVEHAGVRDLPVHDLDTPTPDTTPDIDTAHTASHATEEIHA</sequence>
<dbReference type="PROSITE" id="PS50156">
    <property type="entry name" value="SSD"/>
    <property type="match status" value="1"/>
</dbReference>
<dbReference type="AlphaFoldDB" id="A0A2A9D435"/>
<dbReference type="PANTHER" id="PTHR33406">
    <property type="entry name" value="MEMBRANE PROTEIN MJ1562-RELATED"/>
    <property type="match status" value="1"/>
</dbReference>
<evidence type="ECO:0000256" key="1">
    <source>
        <dbReference type="ARBA" id="ARBA00004651"/>
    </source>
</evidence>
<feature type="transmembrane region" description="Helical" evidence="7">
    <location>
        <begin position="211"/>
        <end position="231"/>
    </location>
</feature>
<dbReference type="Pfam" id="PF03176">
    <property type="entry name" value="MMPL"/>
    <property type="match status" value="2"/>
</dbReference>
<feature type="transmembrane region" description="Helical" evidence="7">
    <location>
        <begin position="184"/>
        <end position="204"/>
    </location>
</feature>
<name>A0A2A9D435_9MICO</name>
<feature type="region of interest" description="Disordered" evidence="6">
    <location>
        <begin position="889"/>
        <end position="919"/>
    </location>
</feature>
<organism evidence="9 10">
    <name type="scientific">Serinibacter salmoneus</name>
    <dbReference type="NCBI Taxonomy" id="556530"/>
    <lineage>
        <taxon>Bacteria</taxon>
        <taxon>Bacillati</taxon>
        <taxon>Actinomycetota</taxon>
        <taxon>Actinomycetes</taxon>
        <taxon>Micrococcales</taxon>
        <taxon>Beutenbergiaceae</taxon>
        <taxon>Serinibacter</taxon>
    </lineage>
</organism>
<dbReference type="RefSeq" id="WP_098469915.1">
    <property type="nucleotide sequence ID" value="NZ_PDJD01000001.1"/>
</dbReference>